<keyword evidence="1" id="KW-0472">Membrane</keyword>
<evidence type="ECO:0000313" key="2">
    <source>
        <dbReference type="EMBL" id="KAI1696412.1"/>
    </source>
</evidence>
<dbReference type="Pfam" id="PF10321">
    <property type="entry name" value="7TM_GPCR_Srt"/>
    <property type="match status" value="1"/>
</dbReference>
<feature type="transmembrane region" description="Helical" evidence="1">
    <location>
        <begin position="108"/>
        <end position="131"/>
    </location>
</feature>
<comment type="caution">
    <text evidence="2">The sequence shown here is derived from an EMBL/GenBank/DDBJ whole genome shotgun (WGS) entry which is preliminary data.</text>
</comment>
<keyword evidence="1" id="KW-1133">Transmembrane helix</keyword>
<gene>
    <name evidence="2" type="ORF">DdX_19066</name>
</gene>
<dbReference type="PANTHER" id="PTHR23021:SF11">
    <property type="entry name" value="SERPENTINE RECEPTOR, CLASS T"/>
    <property type="match status" value="1"/>
</dbReference>
<dbReference type="PANTHER" id="PTHR23021">
    <property type="entry name" value="SERPENTINE RECEPTOR, CLASS T"/>
    <property type="match status" value="1"/>
</dbReference>
<dbReference type="SUPFAM" id="SSF81321">
    <property type="entry name" value="Family A G protein-coupled receptor-like"/>
    <property type="match status" value="1"/>
</dbReference>
<proteinExistence type="predicted"/>
<organism evidence="2 3">
    <name type="scientific">Ditylenchus destructor</name>
    <dbReference type="NCBI Taxonomy" id="166010"/>
    <lineage>
        <taxon>Eukaryota</taxon>
        <taxon>Metazoa</taxon>
        <taxon>Ecdysozoa</taxon>
        <taxon>Nematoda</taxon>
        <taxon>Chromadorea</taxon>
        <taxon>Rhabditida</taxon>
        <taxon>Tylenchina</taxon>
        <taxon>Tylenchomorpha</taxon>
        <taxon>Sphaerularioidea</taxon>
        <taxon>Anguinidae</taxon>
        <taxon>Anguininae</taxon>
        <taxon>Ditylenchus</taxon>
    </lineage>
</organism>
<feature type="transmembrane region" description="Helical" evidence="1">
    <location>
        <begin position="72"/>
        <end position="96"/>
    </location>
</feature>
<name>A0AAD4MJU9_9BILA</name>
<dbReference type="InterPro" id="IPR019425">
    <property type="entry name" value="7TM_GPCR_serpentine_rcpt_Srt"/>
</dbReference>
<sequence length="298" mass="34139">MSLGTYFLGTSEFNLYYNCSTYDVNSIPLDERAHPYRGLLLIVLGISLEICYIPCIYAMTCPRQRVQHCYRLMLFLGICEMISLGTDAIIVGMWTIEGAVYCSKPFAIYWICNLGEFLWHIQAVLLIVLAVNRCLTIYDPLLADVLFKGARICPWMIFPILYSTCIIWFAPPLIYNAMMTGLFLNPHLKYLPDNDYYYKPPLFTIHNVSAATILVAVYSIFAILFHRKLKSVDSRCFVKHAKKEFNTFVQVLITCTLLVISIGGYLLEQRFNDQQWIVLIGTYGFVLFQGNGNVNNIS</sequence>
<feature type="transmembrane region" description="Helical" evidence="1">
    <location>
        <begin position="245"/>
        <end position="267"/>
    </location>
</feature>
<feature type="transmembrane region" description="Helical" evidence="1">
    <location>
        <begin position="38"/>
        <end position="60"/>
    </location>
</feature>
<keyword evidence="1" id="KW-0812">Transmembrane</keyword>
<dbReference type="Proteomes" id="UP001201812">
    <property type="component" value="Unassembled WGS sequence"/>
</dbReference>
<accession>A0AAD4MJU9</accession>
<protein>
    <submittedName>
        <fullName evidence="2">Serpentine type 7TM GPCR chemoreceptor srt domain-containing protein</fullName>
    </submittedName>
</protein>
<feature type="transmembrane region" description="Helical" evidence="1">
    <location>
        <begin position="203"/>
        <end position="225"/>
    </location>
</feature>
<feature type="transmembrane region" description="Helical" evidence="1">
    <location>
        <begin position="152"/>
        <end position="175"/>
    </location>
</feature>
<evidence type="ECO:0000313" key="3">
    <source>
        <dbReference type="Proteomes" id="UP001201812"/>
    </source>
</evidence>
<evidence type="ECO:0000256" key="1">
    <source>
        <dbReference type="SAM" id="Phobius"/>
    </source>
</evidence>
<dbReference type="AlphaFoldDB" id="A0AAD4MJU9"/>
<dbReference type="EMBL" id="JAKKPZ010000329">
    <property type="protein sequence ID" value="KAI1696412.1"/>
    <property type="molecule type" value="Genomic_DNA"/>
</dbReference>
<reference evidence="2" key="1">
    <citation type="submission" date="2022-01" db="EMBL/GenBank/DDBJ databases">
        <title>Genome Sequence Resource for Two Populations of Ditylenchus destructor, the Migratory Endoparasitic Phytonematode.</title>
        <authorList>
            <person name="Zhang H."/>
            <person name="Lin R."/>
            <person name="Xie B."/>
        </authorList>
    </citation>
    <scope>NUCLEOTIDE SEQUENCE</scope>
    <source>
        <strain evidence="2">BazhouSP</strain>
    </source>
</reference>
<keyword evidence="3" id="KW-1185">Reference proteome</keyword>